<evidence type="ECO:0000256" key="3">
    <source>
        <dbReference type="ARBA" id="ARBA00022989"/>
    </source>
</evidence>
<name>A0AAN7YU95_9PEZI</name>
<keyword evidence="3 6" id="KW-1133">Transmembrane helix</keyword>
<evidence type="ECO:0000256" key="1">
    <source>
        <dbReference type="ARBA" id="ARBA00004141"/>
    </source>
</evidence>
<evidence type="ECO:0000313" key="8">
    <source>
        <dbReference type="Proteomes" id="UP001310890"/>
    </source>
</evidence>
<dbReference type="Proteomes" id="UP001310890">
    <property type="component" value="Unassembled WGS sequence"/>
</dbReference>
<feature type="transmembrane region" description="Helical" evidence="6">
    <location>
        <begin position="524"/>
        <end position="542"/>
    </location>
</feature>
<feature type="compositionally biased region" description="Basic and acidic residues" evidence="5">
    <location>
        <begin position="307"/>
        <end position="316"/>
    </location>
</feature>
<evidence type="ECO:0000256" key="5">
    <source>
        <dbReference type="SAM" id="MobiDB-lite"/>
    </source>
</evidence>
<feature type="transmembrane region" description="Helical" evidence="6">
    <location>
        <begin position="492"/>
        <end position="512"/>
    </location>
</feature>
<feature type="region of interest" description="Disordered" evidence="5">
    <location>
        <begin position="267"/>
        <end position="385"/>
    </location>
</feature>
<comment type="subcellular location">
    <subcellularLocation>
        <location evidence="1">Membrane</location>
        <topology evidence="1">Multi-pass membrane protein</topology>
    </subcellularLocation>
</comment>
<evidence type="ECO:0000313" key="7">
    <source>
        <dbReference type="EMBL" id="KAK5118340.1"/>
    </source>
</evidence>
<feature type="transmembrane region" description="Helical" evidence="6">
    <location>
        <begin position="12"/>
        <end position="33"/>
    </location>
</feature>
<evidence type="ECO:0008006" key="9">
    <source>
        <dbReference type="Google" id="ProtNLM"/>
    </source>
</evidence>
<organism evidence="7 8">
    <name type="scientific">Meristemomyces frigidus</name>
    <dbReference type="NCBI Taxonomy" id="1508187"/>
    <lineage>
        <taxon>Eukaryota</taxon>
        <taxon>Fungi</taxon>
        <taxon>Dikarya</taxon>
        <taxon>Ascomycota</taxon>
        <taxon>Pezizomycotina</taxon>
        <taxon>Dothideomycetes</taxon>
        <taxon>Dothideomycetidae</taxon>
        <taxon>Mycosphaerellales</taxon>
        <taxon>Teratosphaeriaceae</taxon>
        <taxon>Meristemomyces</taxon>
    </lineage>
</organism>
<gene>
    <name evidence="7" type="ORF">LTR62_002853</name>
</gene>
<feature type="transmembrane region" description="Helical" evidence="6">
    <location>
        <begin position="424"/>
        <end position="449"/>
    </location>
</feature>
<evidence type="ECO:0000256" key="2">
    <source>
        <dbReference type="ARBA" id="ARBA00022692"/>
    </source>
</evidence>
<feature type="compositionally biased region" description="Polar residues" evidence="5">
    <location>
        <begin position="178"/>
        <end position="201"/>
    </location>
</feature>
<accession>A0AAN7YU95</accession>
<dbReference type="PANTHER" id="PTHR11040">
    <property type="entry name" value="ZINC/IRON TRANSPORTER"/>
    <property type="match status" value="1"/>
</dbReference>
<feature type="compositionally biased region" description="Polar residues" evidence="5">
    <location>
        <begin position="317"/>
        <end position="333"/>
    </location>
</feature>
<keyword evidence="2 6" id="KW-0812">Transmembrane</keyword>
<dbReference type="PANTHER" id="PTHR11040:SF210">
    <property type="entry name" value="ZINC-REGULATED TRANSPORTER 3"/>
    <property type="match status" value="1"/>
</dbReference>
<feature type="compositionally biased region" description="Basic and acidic residues" evidence="5">
    <location>
        <begin position="143"/>
        <end position="157"/>
    </location>
</feature>
<evidence type="ECO:0000256" key="6">
    <source>
        <dbReference type="SAM" id="Phobius"/>
    </source>
</evidence>
<dbReference type="InterPro" id="IPR003689">
    <property type="entry name" value="ZIP"/>
</dbReference>
<dbReference type="GO" id="GO:0016020">
    <property type="term" value="C:membrane"/>
    <property type="evidence" value="ECO:0007669"/>
    <property type="project" value="UniProtKB-SubCell"/>
</dbReference>
<protein>
    <recommendedName>
        <fullName evidence="9">Zinc/iron permease</fullName>
    </recommendedName>
</protein>
<keyword evidence="4 6" id="KW-0472">Membrane</keyword>
<feature type="compositionally biased region" description="Polar residues" evidence="5">
    <location>
        <begin position="288"/>
        <end position="302"/>
    </location>
</feature>
<feature type="compositionally biased region" description="Basic and acidic residues" evidence="5">
    <location>
        <begin position="369"/>
        <end position="380"/>
    </location>
</feature>
<feature type="compositionally biased region" description="Polar residues" evidence="5">
    <location>
        <begin position="209"/>
        <end position="223"/>
    </location>
</feature>
<feature type="transmembrane region" description="Helical" evidence="6">
    <location>
        <begin position="88"/>
        <end position="106"/>
    </location>
</feature>
<feature type="compositionally biased region" description="Low complexity" evidence="5">
    <location>
        <begin position="340"/>
        <end position="352"/>
    </location>
</feature>
<feature type="region of interest" description="Disordered" evidence="5">
    <location>
        <begin position="127"/>
        <end position="223"/>
    </location>
</feature>
<evidence type="ECO:0000256" key="4">
    <source>
        <dbReference type="ARBA" id="ARBA00023136"/>
    </source>
</evidence>
<sequence length="544" mass="58761">MALSNDERGWVMTILSGVACVLGASIICVDLIIRRFPGKKDFRIQDSDSFLSASLSLSFGVMLFSSLYSMLPSAKSSLQTGGFSPKEASWILIACFLGGVVGITIISRVIHRFIPSHIVDCEHSHDEETVMENDDQPNGHAPDSNHAHQHEHPRTPEQRPQNQRKISLPGHMHRPNSDYRTSPRRQSSYFNVQPQKPSGGTSKVDVNGGPTSRPQLSQNSRPSFQQRLTSTFTKMTANPEHACDCDGPCYGYSEPCGQDCFKSVKSRGGYRNPVRLPSGRVVRPQLSERATVQSGFPTTESTPLLRDISEEQRDRSVQSQPASNGDSNATSNSDLERGPTDSSSSTLDADTTAHSRVSPPSLHKYPSHTHSDHSHTDNPNHHHHVPSNAFLSIGLQTSIAIALHKLPEGFITYATNHANPKLGFAVFLALFIHNITEGFALALPLYLALSSRWKAMLISFALGGLSQPLGAAVAALWFHLAGDGDWAPSEALYGGMFAVTAGIMASVALQLFGESLDLSHSKGLCMGGAFVGMGVLGISSALTA</sequence>
<proteinExistence type="predicted"/>
<dbReference type="Pfam" id="PF02535">
    <property type="entry name" value="Zip"/>
    <property type="match status" value="1"/>
</dbReference>
<dbReference type="EMBL" id="JAVRRL010000002">
    <property type="protein sequence ID" value="KAK5118340.1"/>
    <property type="molecule type" value="Genomic_DNA"/>
</dbReference>
<feature type="transmembrane region" description="Helical" evidence="6">
    <location>
        <begin position="456"/>
        <end position="480"/>
    </location>
</feature>
<reference evidence="7" key="1">
    <citation type="submission" date="2023-08" db="EMBL/GenBank/DDBJ databases">
        <title>Black Yeasts Isolated from many extreme environments.</title>
        <authorList>
            <person name="Coleine C."/>
            <person name="Stajich J.E."/>
            <person name="Selbmann L."/>
        </authorList>
    </citation>
    <scope>NUCLEOTIDE SEQUENCE</scope>
    <source>
        <strain evidence="7">CCFEE 5401</strain>
    </source>
</reference>
<dbReference type="GO" id="GO:0005385">
    <property type="term" value="F:zinc ion transmembrane transporter activity"/>
    <property type="evidence" value="ECO:0007669"/>
    <property type="project" value="TreeGrafter"/>
</dbReference>
<dbReference type="AlphaFoldDB" id="A0AAN7YU95"/>
<feature type="transmembrane region" description="Helical" evidence="6">
    <location>
        <begin position="49"/>
        <end position="68"/>
    </location>
</feature>
<comment type="caution">
    <text evidence="7">The sequence shown here is derived from an EMBL/GenBank/DDBJ whole genome shotgun (WGS) entry which is preliminary data.</text>
</comment>